<evidence type="ECO:0000256" key="1">
    <source>
        <dbReference type="ARBA" id="ARBA00009902"/>
    </source>
</evidence>
<dbReference type="Proteomes" id="UP000632659">
    <property type="component" value="Unassembled WGS sequence"/>
</dbReference>
<dbReference type="OrthoDB" id="9759709at2"/>
<gene>
    <name evidence="8" type="ORF">H8702_08865</name>
</gene>
<evidence type="ECO:0000313" key="8">
    <source>
        <dbReference type="EMBL" id="MBC8611225.1"/>
    </source>
</evidence>
<sequence>MKFQSGIYHMIEVFSMSNEGKEGKILLIDSQGKTVEELAGNGYHRWIKLPLAEDQEYTLELEHCDAPLIYLSECENILEKGICYLNEQVEGNCLTNDKLARWYDTPYREQYHFNPYQGWINDPNGLCYFKGYYHLYYQYNPFGQEWNNMYWGHATSKDLMHWVHLPVCLEPQEELRGNTQAKGGAFSGSAVVSGDEILFYLTRHFGPLEDGPETIEYQTFTRSRDSIHFEPEQVIVERPGPEVSYNFRDPKLFFYGGKWNMVLGSAVSGVPALVNFTSENGIDGWEYQGPILTDSRGGIETIECPDFFELDGKYVAVGDLMWYHDAYGRYQPLWYYIGNYQDGKLQVEQDGLLDFGTNFYAVQSFEHEGRRIAIGWISDFYSEHQILEPGAYGSMSLPRELHLKNGKLTMLPVQEAYALKGEALASVKQQGLHLEQVPGNSYYVKLCMERQTDFELVLAQQPGASLRFVYQNGVAEIKTAGVATESVRFPADVSAICTAEIFVDRRTVEIFLNDGEAAGAKVFYLDSADGSFSAEFADAAAVSELSVHRMNSVWGK</sequence>
<evidence type="ECO:0000259" key="7">
    <source>
        <dbReference type="Pfam" id="PF08244"/>
    </source>
</evidence>
<dbReference type="InterPro" id="IPR001362">
    <property type="entry name" value="Glyco_hydro_32"/>
</dbReference>
<dbReference type="AlphaFoldDB" id="A0A8J6PK60"/>
<comment type="caution">
    <text evidence="8">The sequence shown here is derived from an EMBL/GenBank/DDBJ whole genome shotgun (WGS) entry which is preliminary data.</text>
</comment>
<dbReference type="GO" id="GO:0004564">
    <property type="term" value="F:beta-fructofuranosidase activity"/>
    <property type="evidence" value="ECO:0007669"/>
    <property type="project" value="UniProtKB-EC"/>
</dbReference>
<dbReference type="SMART" id="SM00640">
    <property type="entry name" value="Glyco_32"/>
    <property type="match status" value="1"/>
</dbReference>
<evidence type="ECO:0000259" key="6">
    <source>
        <dbReference type="Pfam" id="PF00251"/>
    </source>
</evidence>
<dbReference type="InterPro" id="IPR013189">
    <property type="entry name" value="Glyco_hydro_32_C"/>
</dbReference>
<dbReference type="PANTHER" id="PTHR43101:SF1">
    <property type="entry name" value="BETA-FRUCTOSIDASE"/>
    <property type="match status" value="1"/>
</dbReference>
<evidence type="ECO:0000256" key="3">
    <source>
        <dbReference type="ARBA" id="ARBA00022801"/>
    </source>
</evidence>
<dbReference type="EC" id="3.2.1.26" evidence="2"/>
<dbReference type="RefSeq" id="WP_093988911.1">
    <property type="nucleotide sequence ID" value="NZ_FYDD01000003.1"/>
</dbReference>
<proteinExistence type="inferred from homology"/>
<dbReference type="InterPro" id="IPR051214">
    <property type="entry name" value="GH32_Enzymes"/>
</dbReference>
<dbReference type="PROSITE" id="PS00609">
    <property type="entry name" value="GLYCOSYL_HYDROL_F32"/>
    <property type="match status" value="1"/>
</dbReference>
<reference evidence="8" key="1">
    <citation type="submission" date="2020-08" db="EMBL/GenBank/DDBJ databases">
        <title>Genome public.</title>
        <authorList>
            <person name="Liu C."/>
            <person name="Sun Q."/>
        </authorList>
    </citation>
    <scope>NUCLEOTIDE SEQUENCE</scope>
    <source>
        <strain evidence="8">NSJ-15</strain>
    </source>
</reference>
<protein>
    <recommendedName>
        <fullName evidence="2">beta-fructofuranosidase</fullName>
        <ecNumber evidence="2">3.2.1.26</ecNumber>
    </recommendedName>
</protein>
<keyword evidence="9" id="KW-1185">Reference proteome</keyword>
<dbReference type="Gene3D" id="2.115.10.20">
    <property type="entry name" value="Glycosyl hydrolase domain, family 43"/>
    <property type="match status" value="1"/>
</dbReference>
<organism evidence="8 9">
    <name type="scientific">Massiliimalia timonensis</name>
    <dbReference type="NCBI Taxonomy" id="1987501"/>
    <lineage>
        <taxon>Bacteria</taxon>
        <taxon>Bacillati</taxon>
        <taxon>Bacillota</taxon>
        <taxon>Clostridia</taxon>
        <taxon>Eubacteriales</taxon>
        <taxon>Oscillospiraceae</taxon>
        <taxon>Massiliimalia</taxon>
    </lineage>
</organism>
<dbReference type="SUPFAM" id="SSF75005">
    <property type="entry name" value="Arabinanase/levansucrase/invertase"/>
    <property type="match status" value="1"/>
</dbReference>
<dbReference type="InterPro" id="IPR018053">
    <property type="entry name" value="Glyco_hydro_32_AS"/>
</dbReference>
<keyword evidence="4 5" id="KW-0326">Glycosidase</keyword>
<dbReference type="InterPro" id="IPR023296">
    <property type="entry name" value="Glyco_hydro_beta-prop_sf"/>
</dbReference>
<dbReference type="InterPro" id="IPR013148">
    <property type="entry name" value="Glyco_hydro_32_N"/>
</dbReference>
<dbReference type="SUPFAM" id="SSF49899">
    <property type="entry name" value="Concanavalin A-like lectins/glucanases"/>
    <property type="match status" value="1"/>
</dbReference>
<evidence type="ECO:0000256" key="5">
    <source>
        <dbReference type="RuleBase" id="RU362110"/>
    </source>
</evidence>
<dbReference type="GO" id="GO:0005975">
    <property type="term" value="P:carbohydrate metabolic process"/>
    <property type="evidence" value="ECO:0007669"/>
    <property type="project" value="InterPro"/>
</dbReference>
<dbReference type="Pfam" id="PF08244">
    <property type="entry name" value="Glyco_hydro_32C"/>
    <property type="match status" value="1"/>
</dbReference>
<dbReference type="Gene3D" id="2.60.120.560">
    <property type="entry name" value="Exo-inulinase, domain 1"/>
    <property type="match status" value="1"/>
</dbReference>
<feature type="domain" description="Glycosyl hydrolase family 32 C-terminal" evidence="7">
    <location>
        <begin position="497"/>
        <end position="548"/>
    </location>
</feature>
<accession>A0A8J6PK60</accession>
<feature type="domain" description="Glycosyl hydrolase family 32 N-terminal" evidence="6">
    <location>
        <begin position="112"/>
        <end position="411"/>
    </location>
</feature>
<evidence type="ECO:0000313" key="9">
    <source>
        <dbReference type="Proteomes" id="UP000632659"/>
    </source>
</evidence>
<evidence type="ECO:0000256" key="4">
    <source>
        <dbReference type="ARBA" id="ARBA00023295"/>
    </source>
</evidence>
<dbReference type="CDD" id="cd18625">
    <property type="entry name" value="GH32_BfrA-like"/>
    <property type="match status" value="1"/>
</dbReference>
<dbReference type="Pfam" id="PF00251">
    <property type="entry name" value="Glyco_hydro_32N"/>
    <property type="match status" value="1"/>
</dbReference>
<comment type="similarity">
    <text evidence="1 5">Belongs to the glycosyl hydrolase 32 family.</text>
</comment>
<dbReference type="InterPro" id="IPR013320">
    <property type="entry name" value="ConA-like_dom_sf"/>
</dbReference>
<evidence type="ECO:0000256" key="2">
    <source>
        <dbReference type="ARBA" id="ARBA00012758"/>
    </source>
</evidence>
<dbReference type="PANTHER" id="PTHR43101">
    <property type="entry name" value="BETA-FRUCTOSIDASE"/>
    <property type="match status" value="1"/>
</dbReference>
<dbReference type="EMBL" id="JACRTL010000004">
    <property type="protein sequence ID" value="MBC8611225.1"/>
    <property type="molecule type" value="Genomic_DNA"/>
</dbReference>
<keyword evidence="3 5" id="KW-0378">Hydrolase</keyword>
<name>A0A8J6PK60_9FIRM</name>